<name>A0ABD2MCN1_9BILA</name>
<dbReference type="AlphaFoldDB" id="A0ABD2MCN1"/>
<evidence type="ECO:0000256" key="1">
    <source>
        <dbReference type="SAM" id="MobiDB-lite"/>
    </source>
</evidence>
<feature type="region of interest" description="Disordered" evidence="1">
    <location>
        <begin position="1"/>
        <end position="27"/>
    </location>
</feature>
<gene>
    <name evidence="2" type="ORF">niasHT_000340</name>
</gene>
<evidence type="ECO:0000313" key="3">
    <source>
        <dbReference type="Proteomes" id="UP001620626"/>
    </source>
</evidence>
<accession>A0ABD2MCN1</accession>
<feature type="compositionally biased region" description="Basic and acidic residues" evidence="1">
    <location>
        <begin position="8"/>
        <end position="27"/>
    </location>
</feature>
<reference evidence="2 3" key="1">
    <citation type="submission" date="2024-10" db="EMBL/GenBank/DDBJ databases">
        <authorList>
            <person name="Kim D."/>
        </authorList>
    </citation>
    <scope>NUCLEOTIDE SEQUENCE [LARGE SCALE GENOMIC DNA]</scope>
    <source>
        <strain evidence="2">BH-2024</strain>
    </source>
</reference>
<dbReference type="EMBL" id="JBICBT010000051">
    <property type="protein sequence ID" value="KAL3125068.1"/>
    <property type="molecule type" value="Genomic_DNA"/>
</dbReference>
<keyword evidence="3" id="KW-1185">Reference proteome</keyword>
<dbReference type="Proteomes" id="UP001620626">
    <property type="component" value="Unassembled WGS sequence"/>
</dbReference>
<evidence type="ECO:0000313" key="2">
    <source>
        <dbReference type="EMBL" id="KAL3125068.1"/>
    </source>
</evidence>
<protein>
    <submittedName>
        <fullName evidence="2">Uncharacterized protein</fullName>
    </submittedName>
</protein>
<organism evidence="2 3">
    <name type="scientific">Heterodera trifolii</name>
    <dbReference type="NCBI Taxonomy" id="157864"/>
    <lineage>
        <taxon>Eukaryota</taxon>
        <taxon>Metazoa</taxon>
        <taxon>Ecdysozoa</taxon>
        <taxon>Nematoda</taxon>
        <taxon>Chromadorea</taxon>
        <taxon>Rhabditida</taxon>
        <taxon>Tylenchina</taxon>
        <taxon>Tylenchomorpha</taxon>
        <taxon>Tylenchoidea</taxon>
        <taxon>Heteroderidae</taxon>
        <taxon>Heteroderinae</taxon>
        <taxon>Heterodera</taxon>
    </lineage>
</organism>
<comment type="caution">
    <text evidence="2">The sequence shown here is derived from an EMBL/GenBank/DDBJ whole genome shotgun (WGS) entry which is preliminary data.</text>
</comment>
<sequence length="173" mass="19882">MLQPQKAKFAEVKKEDKASLTDDAEEKDKKMTAREILVLNDHTYEALHCFYAHHSPVEAPTEVFMSQEGTGFHYDGSESDIEQATRNLKAMIEEDGSTHFDCSHARTRKQNKFDELFCKKCQNVKNKMVKALAKRLSEKHNYRLGKDEIEDFFSQYGADQLAPAEEGEKEAMQ</sequence>
<proteinExistence type="predicted"/>